<keyword evidence="3" id="KW-0645">Protease</keyword>
<dbReference type="InterPro" id="IPR042150">
    <property type="entry name" value="MmRce1-like"/>
</dbReference>
<protein>
    <submittedName>
        <fullName evidence="3">CPBP family intramembrane metalloprotease</fullName>
        <ecNumber evidence="3">3.4.-.-</ecNumber>
    </submittedName>
</protein>
<feature type="transmembrane region" description="Helical" evidence="1">
    <location>
        <begin position="70"/>
        <end position="97"/>
    </location>
</feature>
<dbReference type="GO" id="GO:0008237">
    <property type="term" value="F:metallopeptidase activity"/>
    <property type="evidence" value="ECO:0007669"/>
    <property type="project" value="UniProtKB-KW"/>
</dbReference>
<feature type="transmembrane region" description="Helical" evidence="1">
    <location>
        <begin position="35"/>
        <end position="58"/>
    </location>
</feature>
<sequence length="289" mass="32518">MKENDHLGAYIVITFSLSIVLSLFIGFTGGHESTFIWMGYLSMIIPAGAVLAMTFTYREPVSLPGRKKKISIGWILIAIFLIPAVIHVACIPLTAYLHNGRLPWQAWLTPDKNGFYNAPEKVGWGVLTYTQLVFKIATNAAVGLMIVSTLAFFEEIGWRAWMLPRLFKRFPVKKGIVLGAAIWAIWHIPFMLSGILYLKDISPFQTVLIHPFGIFGAGLIINWLWLRTKSIWIVSLAHGALNNWGQYAFKFMEDKSLNAYDQFILFTGVNATLLVTGIIILLTLNPRRS</sequence>
<dbReference type="EMBL" id="JAULBC010000006">
    <property type="protein sequence ID" value="MEX6689616.1"/>
    <property type="molecule type" value="Genomic_DNA"/>
</dbReference>
<feature type="transmembrane region" description="Helical" evidence="1">
    <location>
        <begin position="175"/>
        <end position="198"/>
    </location>
</feature>
<reference evidence="3 4" key="1">
    <citation type="submission" date="2023-07" db="EMBL/GenBank/DDBJ databases">
        <authorList>
            <person name="Lian W.-H."/>
        </authorList>
    </citation>
    <scope>NUCLEOTIDE SEQUENCE [LARGE SCALE GENOMIC DNA]</scope>
    <source>
        <strain evidence="3 4">SYSU DXS3180</strain>
    </source>
</reference>
<feature type="domain" description="CAAX prenyl protease 2/Lysostaphin resistance protein A-like" evidence="2">
    <location>
        <begin position="140"/>
        <end position="242"/>
    </location>
</feature>
<dbReference type="RefSeq" id="WP_369331023.1">
    <property type="nucleotide sequence ID" value="NZ_JAULBC010000006.1"/>
</dbReference>
<accession>A0ABV3ZI97</accession>
<dbReference type="PANTHER" id="PTHR35797">
    <property type="entry name" value="PROTEASE-RELATED"/>
    <property type="match status" value="1"/>
</dbReference>
<keyword evidence="1" id="KW-0812">Transmembrane</keyword>
<gene>
    <name evidence="3" type="ORF">QTN47_19080</name>
</gene>
<proteinExistence type="predicted"/>
<dbReference type="PANTHER" id="PTHR35797:SF1">
    <property type="entry name" value="PROTEASE"/>
    <property type="match status" value="1"/>
</dbReference>
<keyword evidence="1" id="KW-1133">Transmembrane helix</keyword>
<comment type="caution">
    <text evidence="3">The sequence shown here is derived from an EMBL/GenBank/DDBJ whole genome shotgun (WGS) entry which is preliminary data.</text>
</comment>
<dbReference type="Pfam" id="PF02517">
    <property type="entry name" value="Rce1-like"/>
    <property type="match status" value="1"/>
</dbReference>
<keyword evidence="1" id="KW-0472">Membrane</keyword>
<dbReference type="EC" id="3.4.-.-" evidence="3"/>
<evidence type="ECO:0000256" key="1">
    <source>
        <dbReference type="SAM" id="Phobius"/>
    </source>
</evidence>
<evidence type="ECO:0000313" key="3">
    <source>
        <dbReference type="EMBL" id="MEX6689616.1"/>
    </source>
</evidence>
<feature type="transmembrane region" description="Helical" evidence="1">
    <location>
        <begin position="263"/>
        <end position="284"/>
    </location>
</feature>
<evidence type="ECO:0000259" key="2">
    <source>
        <dbReference type="Pfam" id="PF02517"/>
    </source>
</evidence>
<keyword evidence="4" id="KW-1185">Reference proteome</keyword>
<dbReference type="InterPro" id="IPR003675">
    <property type="entry name" value="Rce1/LyrA-like_dom"/>
</dbReference>
<keyword evidence="3" id="KW-0378">Hydrolase</keyword>
<dbReference type="Proteomes" id="UP001560573">
    <property type="component" value="Unassembled WGS sequence"/>
</dbReference>
<feature type="transmembrane region" description="Helical" evidence="1">
    <location>
        <begin position="204"/>
        <end position="224"/>
    </location>
</feature>
<feature type="transmembrane region" description="Helical" evidence="1">
    <location>
        <begin position="132"/>
        <end position="154"/>
    </location>
</feature>
<name>A0ABV3ZI97_9BACT</name>
<organism evidence="3 4">
    <name type="scientific">Danxiaibacter flavus</name>
    <dbReference type="NCBI Taxonomy" id="3049108"/>
    <lineage>
        <taxon>Bacteria</taxon>
        <taxon>Pseudomonadati</taxon>
        <taxon>Bacteroidota</taxon>
        <taxon>Chitinophagia</taxon>
        <taxon>Chitinophagales</taxon>
        <taxon>Chitinophagaceae</taxon>
        <taxon>Danxiaibacter</taxon>
    </lineage>
</organism>
<keyword evidence="3" id="KW-0482">Metalloprotease</keyword>
<feature type="transmembrane region" description="Helical" evidence="1">
    <location>
        <begin position="231"/>
        <end position="251"/>
    </location>
</feature>
<feature type="transmembrane region" description="Helical" evidence="1">
    <location>
        <begin position="7"/>
        <end position="29"/>
    </location>
</feature>
<evidence type="ECO:0000313" key="4">
    <source>
        <dbReference type="Proteomes" id="UP001560573"/>
    </source>
</evidence>